<feature type="region of interest" description="Disordered" evidence="6">
    <location>
        <begin position="1"/>
        <end position="27"/>
    </location>
</feature>
<dbReference type="GO" id="GO:0005737">
    <property type="term" value="C:cytoplasm"/>
    <property type="evidence" value="ECO:0007669"/>
    <property type="project" value="UniProtKB-SubCell"/>
</dbReference>
<dbReference type="InterPro" id="IPR045700">
    <property type="entry name" value="Rab3GAP1"/>
</dbReference>
<feature type="compositionally biased region" description="Low complexity" evidence="6">
    <location>
        <begin position="562"/>
        <end position="577"/>
    </location>
</feature>
<gene>
    <name evidence="8" type="ORF">SEMRO_82_G043670.1</name>
</gene>
<keyword evidence="9" id="KW-1185">Reference proteome</keyword>
<feature type="compositionally biased region" description="Low complexity" evidence="6">
    <location>
        <begin position="84"/>
        <end position="107"/>
    </location>
</feature>
<dbReference type="GO" id="GO:0005096">
    <property type="term" value="F:GTPase activator activity"/>
    <property type="evidence" value="ECO:0007669"/>
    <property type="project" value="UniProtKB-KW"/>
</dbReference>
<evidence type="ECO:0000256" key="5">
    <source>
        <dbReference type="ARBA" id="ARBA00022490"/>
    </source>
</evidence>
<dbReference type="Proteomes" id="UP001153069">
    <property type="component" value="Unassembled WGS sequence"/>
</dbReference>
<evidence type="ECO:0000256" key="6">
    <source>
        <dbReference type="SAM" id="MobiDB-lite"/>
    </source>
</evidence>
<evidence type="ECO:0000313" key="9">
    <source>
        <dbReference type="Proteomes" id="UP001153069"/>
    </source>
</evidence>
<dbReference type="OrthoDB" id="17346at2759"/>
<evidence type="ECO:0000313" key="8">
    <source>
        <dbReference type="EMBL" id="CAB9500342.1"/>
    </source>
</evidence>
<comment type="subcellular location">
    <subcellularLocation>
        <location evidence="1">Cytoplasm</location>
    </subcellularLocation>
</comment>
<feature type="region of interest" description="Disordered" evidence="6">
    <location>
        <begin position="924"/>
        <end position="978"/>
    </location>
</feature>
<feature type="domain" description="Rab3GAP catalytic subunit conserved" evidence="7">
    <location>
        <begin position="1031"/>
        <end position="1218"/>
    </location>
</feature>
<sequence>MSSSPFTTPSSSKQSNNGGRKEDDYTDYSCSTSIERLARDVETLLRGWHVDKGNDRHISMTRNNNNQQSAPKTITTHSNNNNMSSAGSVTSQISSSTSVTTQTSGSSPHSTLLLRSDVLYWNVSMSTPSGQLVSFTVELQLALWDGPVLLSENEGNTTEGLPHSMRRSPHLRPMAPAAFENMSHLFGVGQHITLSPIHPQNLASSSNASTASSSSSLYDNMQVGGDLQFLVQSIISRHDDEITARWSLFQVLSGWLQTALNCAVANCQCCIPVFGIWGSYQPDSFHNHVAKRRRRRQRSNTTNSGAAANREDNLSVFPSWMNDILHVELPGLPRMTRKRYMEIQERQNKKFLSPILSAGVLPTVHTSGHFGCTVIPCAPHTPSRLTLWGNLLLKHCPNPNDTVVLWTARHVFAWWKQPMVKASAFQRLFRPDNYHYDSKNSPFTAWRRKPKQAADNAKKSSKRITIRASTKHYQQQIIDLTGEDEPQFVWGHDADSAMLVYVRKMEEYQDQCRTMAISIMDQAAAASAAEPRWGPVDDPVASVHATVTWNGSPQPQGSMDTSSNSRNNNNNQNNSNQPQHAPRQPLLSFPLRIRSKHTMSPADWRDLEESVERTILDPLSRAPSCQFQVQAWWDRETPVASLAATQQCILAALVRTSTLPDETLLKHLTDDAVLEQWDNASGNVVAASLATQAGVGPSTKALVDAMDWDSAAEDKMSPRDAEILVMHILQPDNGSTFPLPPMSPLPNGSPTAATPASRRRRASLLETTHHHESVSHNSSVPAGSAGKNGENLFIPLFKSAPLGRLVSILCIHSARVRSPCSMAMLWMAFCHEVRFRWENRMTLPHLNHVPGLDPSSLEMKERNKSLSTLATKAEQAAYWHGPPLSKGSCAMVEPDTEFPGDHHCLIGQKLQVINLCIDLVTAVETQRQQRQRDQQEKRRTLEEMAGNDNSRTNGISKRRTSIGENASNGGGSSDVKAPAEDENGHIVMSHGTDTFEDALSEDELMEPESAAAVVAAAKLRLDLNSQPSNPKARKGARCPVPGSSLVANGDQMYAPYLQRPYPLTDDVIAERHLMLSRHHDSSPDNQNSVNKRLEISYRLQKPKLLSDMAAFKAANPGSIFQDFINWYGNPGNPLDEYCDTRSSGSGATSVGDLLIGRTPSTDSAAVKMDRAAEAIQMLNETREFWSRTWEEATPIPASEQKLLFDASSTVEMALDFMENMHPAILVNQVLAVNLASSYFTLVHAAKEVGVLKIGGLVLRAFLRLREKTEKALELLSGDATRSTSAVCNISRRHEAASNFVSVGVISACDEACTSLSEAEVVTARATSLLNKFPEQYDLVETFLRNNGGEEVTLSGRQAQSQILDAISEQQMETQPKAKRGSGPSPSVLPALREYVLRNLDDSRPCQLSVRFADEAAMLHRITNGSNQSGGTTPVTTKNGGGMLLALSKSVMG</sequence>
<evidence type="ECO:0000256" key="1">
    <source>
        <dbReference type="ARBA" id="ARBA00004496"/>
    </source>
</evidence>
<dbReference type="EMBL" id="CAICTM010000081">
    <property type="protein sequence ID" value="CAB9500342.1"/>
    <property type="molecule type" value="Genomic_DNA"/>
</dbReference>
<dbReference type="Pfam" id="PF13890">
    <property type="entry name" value="Rab3-GTPase_cat"/>
    <property type="match status" value="1"/>
</dbReference>
<name>A0A9N8DBW2_9STRA</name>
<evidence type="ECO:0000256" key="2">
    <source>
        <dbReference type="ARBA" id="ARBA00008856"/>
    </source>
</evidence>
<feature type="region of interest" description="Disordered" evidence="6">
    <location>
        <begin position="54"/>
        <end position="108"/>
    </location>
</feature>
<comment type="caution">
    <text evidence="8">The sequence shown here is derived from an EMBL/GenBank/DDBJ whole genome shotgun (WGS) entry which is preliminary data.</text>
</comment>
<feature type="region of interest" description="Disordered" evidence="6">
    <location>
        <begin position="288"/>
        <end position="308"/>
    </location>
</feature>
<feature type="compositionally biased region" description="Basic and acidic residues" evidence="6">
    <location>
        <begin position="930"/>
        <end position="942"/>
    </location>
</feature>
<dbReference type="InterPro" id="IPR026147">
    <property type="entry name" value="Rab3GAP1_conserved"/>
</dbReference>
<evidence type="ECO:0000256" key="4">
    <source>
        <dbReference type="ARBA" id="ARBA00022468"/>
    </source>
</evidence>
<proteinExistence type="inferred from homology"/>
<comment type="similarity">
    <text evidence="2">Belongs to the Rab3-GAP catalytic subunit family.</text>
</comment>
<keyword evidence="4" id="KW-0343">GTPase activation</keyword>
<dbReference type="PANTHER" id="PTHR21422:SF9">
    <property type="entry name" value="RAB3 GTPASE-ACTIVATING PROTEIN CATALYTIC SUBUNIT"/>
    <property type="match status" value="1"/>
</dbReference>
<feature type="region of interest" description="Disordered" evidence="6">
    <location>
        <begin position="547"/>
        <end position="583"/>
    </location>
</feature>
<feature type="compositionally biased region" description="Low complexity" evidence="6">
    <location>
        <begin position="1"/>
        <end position="12"/>
    </location>
</feature>
<feature type="region of interest" description="Disordered" evidence="6">
    <location>
        <begin position="736"/>
        <end position="760"/>
    </location>
</feature>
<evidence type="ECO:0000256" key="3">
    <source>
        <dbReference type="ARBA" id="ARBA00015817"/>
    </source>
</evidence>
<feature type="compositionally biased region" description="Polar residues" evidence="6">
    <location>
        <begin position="60"/>
        <end position="83"/>
    </location>
</feature>
<feature type="compositionally biased region" description="Basic residues" evidence="6">
    <location>
        <begin position="288"/>
        <end position="298"/>
    </location>
</feature>
<feature type="compositionally biased region" description="Polar residues" evidence="6">
    <location>
        <begin position="547"/>
        <end position="561"/>
    </location>
</feature>
<accession>A0A9N8DBW2</accession>
<keyword evidence="5" id="KW-0963">Cytoplasm</keyword>
<reference evidence="8" key="1">
    <citation type="submission" date="2020-06" db="EMBL/GenBank/DDBJ databases">
        <authorList>
            <consortium name="Plant Systems Biology data submission"/>
        </authorList>
    </citation>
    <scope>NUCLEOTIDE SEQUENCE</scope>
    <source>
        <strain evidence="8">D6</strain>
    </source>
</reference>
<evidence type="ECO:0000259" key="7">
    <source>
        <dbReference type="Pfam" id="PF13890"/>
    </source>
</evidence>
<organism evidence="8 9">
    <name type="scientific">Seminavis robusta</name>
    <dbReference type="NCBI Taxonomy" id="568900"/>
    <lineage>
        <taxon>Eukaryota</taxon>
        <taxon>Sar</taxon>
        <taxon>Stramenopiles</taxon>
        <taxon>Ochrophyta</taxon>
        <taxon>Bacillariophyta</taxon>
        <taxon>Bacillariophyceae</taxon>
        <taxon>Bacillariophycidae</taxon>
        <taxon>Naviculales</taxon>
        <taxon>Naviculaceae</taxon>
        <taxon>Seminavis</taxon>
    </lineage>
</organism>
<protein>
    <recommendedName>
        <fullName evidence="3">Rab3 GTPase-activating protein catalytic subunit</fullName>
    </recommendedName>
</protein>
<dbReference type="PANTHER" id="PTHR21422">
    <property type="entry name" value="RAB3 GTPASE-ACTIVATING PROTEIN CATALYTIC SUBUNIT"/>
    <property type="match status" value="1"/>
</dbReference>